<dbReference type="OrthoDB" id="3556572at2759"/>
<dbReference type="Gene3D" id="3.80.10.10">
    <property type="entry name" value="Ribonuclease Inhibitor"/>
    <property type="match status" value="1"/>
</dbReference>
<dbReference type="AlphaFoldDB" id="A0A177CWU4"/>
<dbReference type="EMBL" id="KV441548">
    <property type="protein sequence ID" value="OAG12015.1"/>
    <property type="molecule type" value="Genomic_DNA"/>
</dbReference>
<evidence type="ECO:0000313" key="1">
    <source>
        <dbReference type="EMBL" id="OAG12015.1"/>
    </source>
</evidence>
<keyword evidence="2" id="KW-1185">Reference proteome</keyword>
<evidence type="ECO:0000313" key="2">
    <source>
        <dbReference type="Proteomes" id="UP000077069"/>
    </source>
</evidence>
<reference evidence="1 2" key="1">
    <citation type="submission" date="2016-05" db="EMBL/GenBank/DDBJ databases">
        <title>Comparative analysis of secretome profiles of manganese(II)-oxidizing ascomycete fungi.</title>
        <authorList>
            <consortium name="DOE Joint Genome Institute"/>
            <person name="Zeiner C.A."/>
            <person name="Purvine S.O."/>
            <person name="Zink E.M."/>
            <person name="Wu S."/>
            <person name="Pasa-Tolic L."/>
            <person name="Chaput D.L."/>
            <person name="Haridas S."/>
            <person name="Grigoriev I.V."/>
            <person name="Santelli C.M."/>
            <person name="Hansel C.M."/>
        </authorList>
    </citation>
    <scope>NUCLEOTIDE SEQUENCE [LARGE SCALE GENOMIC DNA]</scope>
    <source>
        <strain evidence="1 2">AP3s5-JAC2a</strain>
    </source>
</reference>
<dbReference type="Proteomes" id="UP000077069">
    <property type="component" value="Unassembled WGS sequence"/>
</dbReference>
<dbReference type="InParanoid" id="A0A177CWU4"/>
<protein>
    <submittedName>
        <fullName evidence="1">Uncharacterized protein</fullName>
    </submittedName>
</protein>
<gene>
    <name evidence="1" type="ORF">CC84DRAFT_1134257</name>
</gene>
<proteinExistence type="predicted"/>
<organism evidence="1 2">
    <name type="scientific">Paraphaeosphaeria sporulosa</name>
    <dbReference type="NCBI Taxonomy" id="1460663"/>
    <lineage>
        <taxon>Eukaryota</taxon>
        <taxon>Fungi</taxon>
        <taxon>Dikarya</taxon>
        <taxon>Ascomycota</taxon>
        <taxon>Pezizomycotina</taxon>
        <taxon>Dothideomycetes</taxon>
        <taxon>Pleosporomycetidae</taxon>
        <taxon>Pleosporales</taxon>
        <taxon>Massarineae</taxon>
        <taxon>Didymosphaeriaceae</taxon>
        <taxon>Paraphaeosphaeria</taxon>
    </lineage>
</organism>
<dbReference type="GeneID" id="28759503"/>
<dbReference type="InterPro" id="IPR032675">
    <property type="entry name" value="LRR_dom_sf"/>
</dbReference>
<name>A0A177CWU4_9PLEO</name>
<accession>A0A177CWU4</accession>
<dbReference type="SUPFAM" id="SSF52047">
    <property type="entry name" value="RNI-like"/>
    <property type="match status" value="1"/>
</dbReference>
<dbReference type="RefSeq" id="XP_018042380.1">
    <property type="nucleotide sequence ID" value="XM_018176017.1"/>
</dbReference>
<sequence>MSRKTEKFTQSIGLNTVPGDIHHLILSELKDSPSSALRNVSQSSKTLQDAGFSFMYRNLILCKPLKGGKELLAYESLLDRFRGATAGDIARHVRSITVKNHIPQEDLILIVEKIAEFGTLREVNWNTCAHIPEEVLIKLVSAWPDLEISATVIDRHETQVEAHRSMDFKLLSSPLLTRLTYIVYDHGSSEGDPSRSEWPQLSQALAGTSNLRYLSIQSEPDQRGRFGKIVEDTVQESIPRLDLSFGANFSRLEYLSIRTLGYTSYAWDEEYCRTLRDTTHLSRLRSLDFGLEDPGAFFTIFSGHLPKLESLRFGVTRASSLELARDFMDSLNPLTSLHIDNAKRGLDVLWPVIYKHRETLRTLVLGPSWGPYCSAEYTDDSLLETVPVTFPKLERLGWSIPFNAINDEGTLPVLSKMNLRKLDLYMDLPSQASEYSEALQGDAMSGSNNPPLKRSQSIAAATRIADKISQKQKDPLEWLTVHISRSFYMDRFQPYNGYTAFQLRRQERPSAKEEKYCVRGNMNWRWNKSPFLSEELLFEEVN</sequence>